<evidence type="ECO:0000256" key="4">
    <source>
        <dbReference type="SAM" id="MobiDB-lite"/>
    </source>
</evidence>
<dbReference type="PANTHER" id="PTHR13903:SF8">
    <property type="entry name" value="PIRIN"/>
    <property type="match status" value="1"/>
</dbReference>
<feature type="region of interest" description="Disordered" evidence="4">
    <location>
        <begin position="293"/>
        <end position="313"/>
    </location>
</feature>
<evidence type="ECO:0000259" key="5">
    <source>
        <dbReference type="Pfam" id="PF02678"/>
    </source>
</evidence>
<keyword evidence="2" id="KW-0408">Iron</keyword>
<evidence type="ECO:0000313" key="8">
    <source>
        <dbReference type="Proteomes" id="UP001162131"/>
    </source>
</evidence>
<dbReference type="Pfam" id="PF05726">
    <property type="entry name" value="Pirin_C"/>
    <property type="match status" value="1"/>
</dbReference>
<dbReference type="Gene3D" id="2.60.120.10">
    <property type="entry name" value="Jelly Rolls"/>
    <property type="match status" value="2"/>
</dbReference>
<keyword evidence="2" id="KW-0479">Metal-binding</keyword>
<comment type="cofactor">
    <cofactor evidence="2">
        <name>Fe cation</name>
        <dbReference type="ChEBI" id="CHEBI:24875"/>
    </cofactor>
    <text evidence="2">Binds 1 Fe cation per subunit.</text>
</comment>
<dbReference type="SUPFAM" id="SSF51182">
    <property type="entry name" value="RmlC-like cupins"/>
    <property type="match status" value="1"/>
</dbReference>
<protein>
    <recommendedName>
        <fullName evidence="9">Pirin</fullName>
    </recommendedName>
</protein>
<accession>A0AAU9JPC2</accession>
<evidence type="ECO:0008006" key="9">
    <source>
        <dbReference type="Google" id="ProtNLM"/>
    </source>
</evidence>
<dbReference type="InterPro" id="IPR012093">
    <property type="entry name" value="Pirin"/>
</dbReference>
<gene>
    <name evidence="7" type="ORF">BSTOLATCC_MIC38587</name>
</gene>
<feature type="domain" description="Pirin C-terminal" evidence="6">
    <location>
        <begin position="198"/>
        <end position="294"/>
    </location>
</feature>
<comment type="caution">
    <text evidence="7">The sequence shown here is derived from an EMBL/GenBank/DDBJ whole genome shotgun (WGS) entry which is preliminary data.</text>
</comment>
<reference evidence="7" key="1">
    <citation type="submission" date="2021-09" db="EMBL/GenBank/DDBJ databases">
        <authorList>
            <consortium name="AG Swart"/>
            <person name="Singh M."/>
            <person name="Singh A."/>
            <person name="Seah K."/>
            <person name="Emmerich C."/>
        </authorList>
    </citation>
    <scope>NUCLEOTIDE SEQUENCE</scope>
    <source>
        <strain evidence="7">ATCC30299</strain>
    </source>
</reference>
<dbReference type="InterPro" id="IPR014710">
    <property type="entry name" value="RmlC-like_jellyroll"/>
</dbReference>
<dbReference type="PANTHER" id="PTHR13903">
    <property type="entry name" value="PIRIN-RELATED"/>
    <property type="match status" value="1"/>
</dbReference>
<dbReference type="CDD" id="cd02247">
    <property type="entry name" value="cupin_pirin_C"/>
    <property type="match status" value="1"/>
</dbReference>
<feature type="binding site" evidence="2">
    <location>
        <position position="128"/>
    </location>
    <ligand>
        <name>Fe cation</name>
        <dbReference type="ChEBI" id="CHEBI:24875"/>
    </ligand>
</feature>
<feature type="binding site" evidence="2">
    <location>
        <position position="84"/>
    </location>
    <ligand>
        <name>Fe cation</name>
        <dbReference type="ChEBI" id="CHEBI:24875"/>
    </ligand>
</feature>
<dbReference type="InterPro" id="IPR011051">
    <property type="entry name" value="RmlC_Cupin_sf"/>
</dbReference>
<dbReference type="AlphaFoldDB" id="A0AAU9JPC2"/>
<evidence type="ECO:0000256" key="2">
    <source>
        <dbReference type="PIRSR" id="PIRSR006232-1"/>
    </source>
</evidence>
<organism evidence="7 8">
    <name type="scientific">Blepharisma stoltei</name>
    <dbReference type="NCBI Taxonomy" id="1481888"/>
    <lineage>
        <taxon>Eukaryota</taxon>
        <taxon>Sar</taxon>
        <taxon>Alveolata</taxon>
        <taxon>Ciliophora</taxon>
        <taxon>Postciliodesmatophora</taxon>
        <taxon>Heterotrichea</taxon>
        <taxon>Heterotrichida</taxon>
        <taxon>Blepharismidae</taxon>
        <taxon>Blepharisma</taxon>
    </lineage>
</organism>
<keyword evidence="8" id="KW-1185">Reference proteome</keyword>
<feature type="binding site" evidence="2">
    <location>
        <position position="82"/>
    </location>
    <ligand>
        <name>Fe cation</name>
        <dbReference type="ChEBI" id="CHEBI:24875"/>
    </ligand>
</feature>
<name>A0AAU9JPC2_9CILI</name>
<feature type="domain" description="Pirin N-terminal" evidence="5">
    <location>
        <begin position="58"/>
        <end position="133"/>
    </location>
</feature>
<evidence type="ECO:0000313" key="7">
    <source>
        <dbReference type="EMBL" id="CAG9325325.1"/>
    </source>
</evidence>
<dbReference type="Proteomes" id="UP001162131">
    <property type="component" value="Unassembled WGS sequence"/>
</dbReference>
<comment type="similarity">
    <text evidence="1 3">Belongs to the pirin family.</text>
</comment>
<feature type="binding site" evidence="2">
    <location>
        <position position="126"/>
    </location>
    <ligand>
        <name>Fe cation</name>
        <dbReference type="ChEBI" id="CHEBI:24875"/>
    </ligand>
</feature>
<evidence type="ECO:0000256" key="3">
    <source>
        <dbReference type="RuleBase" id="RU003457"/>
    </source>
</evidence>
<dbReference type="InterPro" id="IPR003829">
    <property type="entry name" value="Pirin_N_dom"/>
</dbReference>
<proteinExistence type="inferred from homology"/>
<dbReference type="EMBL" id="CAJZBQ010000038">
    <property type="protein sequence ID" value="CAG9325325.1"/>
    <property type="molecule type" value="Genomic_DNA"/>
</dbReference>
<evidence type="ECO:0000259" key="6">
    <source>
        <dbReference type="Pfam" id="PF05726"/>
    </source>
</evidence>
<dbReference type="InterPro" id="IPR008778">
    <property type="entry name" value="Pirin_C_dom"/>
</dbReference>
<dbReference type="Pfam" id="PF02678">
    <property type="entry name" value="Pirin"/>
    <property type="match status" value="1"/>
</dbReference>
<dbReference type="GO" id="GO:0046872">
    <property type="term" value="F:metal ion binding"/>
    <property type="evidence" value="ECO:0007669"/>
    <property type="project" value="UniProtKB-KW"/>
</dbReference>
<sequence length="313" mass="35065">MNLTIIFSISLAILVVSWYISEYTHFHHTPRMVTKIFAAELDKDSKSGKIFKVIGGENQNIVDPFLSFEHFILEKPYGFNDHPHRGTDKVTYIIGGEMIYEDFRGNVGALSAGDAMWMTSGKGMVHAEMPLSDTVEGVRVEILLKNDFRMCDPAYQYLKSDEIATAEDSYARVKVIAGESMGRASHTITRTPGLFLIFDLGKGGEAFQEIPQGWNAVIYVLQGRIEIQGDEIKARHGAVLSQWDNDLTVKSKKGATFILIAAEPMDEMMVQFGPYVMPNYPLVEKAHRDFKNGQDGFEGAPEWKSTIGKQLNQ</sequence>
<evidence type="ECO:0000256" key="1">
    <source>
        <dbReference type="ARBA" id="ARBA00008416"/>
    </source>
</evidence>
<dbReference type="PIRSF" id="PIRSF006232">
    <property type="entry name" value="Pirin"/>
    <property type="match status" value="1"/>
</dbReference>